<protein>
    <recommendedName>
        <fullName evidence="6">Glutamyl/glutaminyl-tRNA synthetase class Ib catalytic domain-containing protein</fullName>
    </recommendedName>
</protein>
<keyword evidence="4" id="KW-0648">Protein biosynthesis</keyword>
<dbReference type="EMBL" id="BART01006349">
    <property type="protein sequence ID" value="GAG61934.1"/>
    <property type="molecule type" value="Genomic_DNA"/>
</dbReference>
<evidence type="ECO:0000256" key="5">
    <source>
        <dbReference type="ARBA" id="ARBA00023146"/>
    </source>
</evidence>
<keyword evidence="1" id="KW-0436">Ligase</keyword>
<keyword evidence="2" id="KW-0547">Nucleotide-binding</keyword>
<dbReference type="Pfam" id="PF00749">
    <property type="entry name" value="tRNA-synt_1c"/>
    <property type="match status" value="1"/>
</dbReference>
<evidence type="ECO:0000256" key="3">
    <source>
        <dbReference type="ARBA" id="ARBA00022840"/>
    </source>
</evidence>
<dbReference type="InterPro" id="IPR050132">
    <property type="entry name" value="Gln/Glu-tRNA_Ligase"/>
</dbReference>
<dbReference type="GO" id="GO:0005829">
    <property type="term" value="C:cytosol"/>
    <property type="evidence" value="ECO:0007669"/>
    <property type="project" value="TreeGrafter"/>
</dbReference>
<name>X0YYN7_9ZZZZ</name>
<feature type="domain" description="Glutamyl/glutaminyl-tRNA synthetase class Ib catalytic" evidence="6">
    <location>
        <begin position="2"/>
        <end position="209"/>
    </location>
</feature>
<dbReference type="FunFam" id="3.90.800.10:FF:000001">
    <property type="entry name" value="Glutamine--tRNA ligase"/>
    <property type="match status" value="1"/>
</dbReference>
<feature type="non-terminal residue" evidence="7">
    <location>
        <position position="218"/>
    </location>
</feature>
<dbReference type="GO" id="GO:0004819">
    <property type="term" value="F:glutamine-tRNA ligase activity"/>
    <property type="evidence" value="ECO:0007669"/>
    <property type="project" value="TreeGrafter"/>
</dbReference>
<comment type="caution">
    <text evidence="7">The sequence shown here is derived from an EMBL/GenBank/DDBJ whole genome shotgun (WGS) entry which is preliminary data.</text>
</comment>
<dbReference type="PANTHER" id="PTHR43097">
    <property type="entry name" value="GLUTAMINE-TRNA LIGASE"/>
    <property type="match status" value="1"/>
</dbReference>
<dbReference type="SUPFAM" id="SSF52374">
    <property type="entry name" value="Nucleotidylyl transferase"/>
    <property type="match status" value="1"/>
</dbReference>
<dbReference type="InterPro" id="IPR020058">
    <property type="entry name" value="Glu/Gln-tRNA-synth_Ib_cat-dom"/>
</dbReference>
<sequence>MSINLNYGIAKEYNGKFNLRFDDTNPVKEEEEYVQAIVEDAKWLGADFRDEVMFASNYFDQFYEYAVQLVKKGLAFVDDLSVEEIREQRGSITELGKESQYRTRTIEENLDLFTRMKDGEFPEGSRVLRAKINMEHPNLLMRDPIIYRILHKSHHNTGDKWCIYPTYDWAHGLEDSIEGITHSICTLEFDVHRQLYDWYLDQLDGEDGKSIYHPQQIE</sequence>
<dbReference type="Gene3D" id="3.40.50.620">
    <property type="entry name" value="HUPs"/>
    <property type="match status" value="1"/>
</dbReference>
<organism evidence="7">
    <name type="scientific">marine sediment metagenome</name>
    <dbReference type="NCBI Taxonomy" id="412755"/>
    <lineage>
        <taxon>unclassified sequences</taxon>
        <taxon>metagenomes</taxon>
        <taxon>ecological metagenomes</taxon>
    </lineage>
</organism>
<proteinExistence type="predicted"/>
<evidence type="ECO:0000256" key="1">
    <source>
        <dbReference type="ARBA" id="ARBA00022598"/>
    </source>
</evidence>
<evidence type="ECO:0000259" key="6">
    <source>
        <dbReference type="Pfam" id="PF00749"/>
    </source>
</evidence>
<keyword evidence="5" id="KW-0030">Aminoacyl-tRNA synthetase</keyword>
<evidence type="ECO:0000256" key="4">
    <source>
        <dbReference type="ARBA" id="ARBA00022917"/>
    </source>
</evidence>
<dbReference type="Gene3D" id="3.90.800.10">
    <property type="entry name" value="Glutamyl-tRNA Synthetase, Domain 3"/>
    <property type="match status" value="1"/>
</dbReference>
<reference evidence="7" key="1">
    <citation type="journal article" date="2014" name="Front. Microbiol.">
        <title>High frequency of phylogenetically diverse reductive dehalogenase-homologous genes in deep subseafloor sedimentary metagenomes.</title>
        <authorList>
            <person name="Kawai M."/>
            <person name="Futagami T."/>
            <person name="Toyoda A."/>
            <person name="Takaki Y."/>
            <person name="Nishi S."/>
            <person name="Hori S."/>
            <person name="Arai W."/>
            <person name="Tsubouchi T."/>
            <person name="Morono Y."/>
            <person name="Uchiyama I."/>
            <person name="Ito T."/>
            <person name="Fujiyama A."/>
            <person name="Inagaki F."/>
            <person name="Takami H."/>
        </authorList>
    </citation>
    <scope>NUCLEOTIDE SEQUENCE</scope>
    <source>
        <strain evidence="7">Expedition CK06-06</strain>
    </source>
</reference>
<dbReference type="InterPro" id="IPR014729">
    <property type="entry name" value="Rossmann-like_a/b/a_fold"/>
</dbReference>
<dbReference type="AlphaFoldDB" id="X0YYN7"/>
<evidence type="ECO:0000256" key="2">
    <source>
        <dbReference type="ARBA" id="ARBA00022741"/>
    </source>
</evidence>
<gene>
    <name evidence="7" type="ORF">S01H4_14477</name>
</gene>
<dbReference type="GO" id="GO:0005524">
    <property type="term" value="F:ATP binding"/>
    <property type="evidence" value="ECO:0007669"/>
    <property type="project" value="UniProtKB-KW"/>
</dbReference>
<dbReference type="PANTHER" id="PTHR43097:SF5">
    <property type="entry name" value="GLUTAMATE--TRNA LIGASE"/>
    <property type="match status" value="1"/>
</dbReference>
<keyword evidence="3" id="KW-0067">ATP-binding</keyword>
<accession>X0YYN7</accession>
<dbReference type="GO" id="GO:0006425">
    <property type="term" value="P:glutaminyl-tRNA aminoacylation"/>
    <property type="evidence" value="ECO:0007669"/>
    <property type="project" value="TreeGrafter"/>
</dbReference>
<evidence type="ECO:0000313" key="7">
    <source>
        <dbReference type="EMBL" id="GAG61934.1"/>
    </source>
</evidence>